<dbReference type="Gene3D" id="3.30.190.10">
    <property type="entry name" value="Ribulose bisphosphate carboxylase, small subunit"/>
    <property type="match status" value="1"/>
</dbReference>
<dbReference type="PANTHER" id="PTHR31262:SF23">
    <property type="entry name" value="RIBULOSE BISPHOSPHATE CARBOXYLASE SMALL SUBUNIT"/>
    <property type="match status" value="1"/>
</dbReference>
<accession>A0A2U9NM58</accession>
<dbReference type="SUPFAM" id="SSF55239">
    <property type="entry name" value="RuBisCO, small subunit"/>
    <property type="match status" value="1"/>
</dbReference>
<dbReference type="GO" id="GO:0016984">
    <property type="term" value="F:ribulose-bisphosphate carboxylase activity"/>
    <property type="evidence" value="ECO:0007669"/>
    <property type="project" value="UniProtKB-UniRule"/>
</dbReference>
<evidence type="ECO:0000256" key="4">
    <source>
        <dbReference type="ARBA" id="ARBA00038826"/>
    </source>
</evidence>
<geneLocation type="chloroplast" evidence="8"/>
<evidence type="ECO:0000256" key="6">
    <source>
        <dbReference type="HAMAP-Rule" id="MF_00860"/>
    </source>
</evidence>
<dbReference type="InterPro" id="IPR036385">
    <property type="entry name" value="RuBisCO_ssu_sf"/>
</dbReference>
<name>A0A2U9NM58_9STRA</name>
<protein>
    <recommendedName>
        <fullName evidence="5 6">Multifunctional fusion protein</fullName>
    </recommendedName>
    <domain>
        <recommendedName>
            <fullName evidence="5">Ribulose bisphosphate carboxylase small subunit</fullName>
            <shortName evidence="5">RuBisCO small subunit</shortName>
        </recommendedName>
    </domain>
    <domain>
        <recommendedName>
            <fullName evidence="6">Ribulose bisphosphate carboxylase small subunit, chloroplastic</fullName>
        </recommendedName>
    </domain>
</protein>
<keyword evidence="2 5" id="KW-0113">Calvin cycle</keyword>
<dbReference type="InterPro" id="IPR024681">
    <property type="entry name" value="RuBisCO_ssu"/>
</dbReference>
<feature type="domain" description="Ribulose bisphosphate carboxylase small subunit" evidence="7">
    <location>
        <begin position="5"/>
        <end position="104"/>
    </location>
</feature>
<comment type="function">
    <text evidence="5">RuBisCO catalyzes two reactions: the carboxylation of D-ribulose 1,5-bisphosphate, the primary event in carbon dioxide fixation, as well as the oxidative fragmentation of the pentose substrate in the photorespiration process. Both reactions occur simultaneously and in competition at the same active site. Although the small subunit is not catalytic it is essential for maximal activity.</text>
</comment>
<keyword evidence="5" id="KW-0601">Photorespiration</keyword>
<proteinExistence type="inferred from homology"/>
<dbReference type="GO" id="GO:0009507">
    <property type="term" value="C:chloroplast"/>
    <property type="evidence" value="ECO:0007669"/>
    <property type="project" value="UniProtKB-SubCell"/>
</dbReference>
<keyword evidence="3 5" id="KW-0120">Carbon dioxide fixation</keyword>
<keyword evidence="1 5" id="KW-0602">Photosynthesis</keyword>
<comment type="subunit">
    <text evidence="4 5">Heterohexadecamer of 8 large and 8 small subunits.</text>
</comment>
<dbReference type="Pfam" id="PF00101">
    <property type="entry name" value="RuBisCO_small"/>
    <property type="match status" value="1"/>
</dbReference>
<dbReference type="EMBL" id="MG755791">
    <property type="protein sequence ID" value="AWT38156.1"/>
    <property type="molecule type" value="Genomic_DNA"/>
</dbReference>
<evidence type="ECO:0000256" key="2">
    <source>
        <dbReference type="ARBA" id="ARBA00022567"/>
    </source>
</evidence>
<comment type="function">
    <text evidence="6">RuBisCO catalyzes two reactions: the carboxylation of D-ribulose 1,5-bisphosphate, the primary event in carbon dioxide fixation, as well as the oxidative fragmentation of the pentose substrate. Both reactions occur simultaneously and in competition at the same active site. Although the small subunit is not catalytic it is essential for maximal activity.</text>
</comment>
<keyword evidence="6 8" id="KW-0934">Plastid</keyword>
<comment type="miscellaneous">
    <text evidence="5">The basic functional RuBisCO is composed of a large chain homodimer in a 'head-to-tail' conformation. In form I RuBisCO this homodimer is arranged in a barrel-like tetramer with the small subunits forming a tetrameric 'cap' on each end of the 'barrel'.</text>
</comment>
<dbReference type="InterPro" id="IPR000894">
    <property type="entry name" value="RuBisCO_ssu_dom"/>
</dbReference>
<reference evidence="8" key="1">
    <citation type="journal article" date="2018" name="Adv. Bot. Res.">
        <title>Evolution of the Plastid Genomes in Diatoms.</title>
        <authorList>
            <person name="Yu M."/>
            <person name="Ashworth M.P."/>
            <person name="Hajrah N.H."/>
            <person name="Khiyami M.A."/>
            <person name="Sabir M.J."/>
            <person name="Alhebshi A.M."/>
            <person name="Al-Malki A.L."/>
            <person name="Sabir J.S.M."/>
            <person name="Theriot E.C."/>
            <person name="Jansen R.K."/>
        </authorList>
    </citation>
    <scope>NUCLEOTIDE SEQUENCE</scope>
</reference>
<dbReference type="EMBL" id="MG755791">
    <property type="protein sequence ID" value="AWT38223.1"/>
    <property type="molecule type" value="Genomic_DNA"/>
</dbReference>
<evidence type="ECO:0000256" key="3">
    <source>
        <dbReference type="ARBA" id="ARBA00023300"/>
    </source>
</evidence>
<organism evidence="8">
    <name type="scientific">Proboscia sp</name>
    <dbReference type="NCBI Taxonomy" id="1923967"/>
    <lineage>
        <taxon>Eukaryota</taxon>
        <taxon>Sar</taxon>
        <taxon>Stramenopiles</taxon>
        <taxon>Ochrophyta</taxon>
        <taxon>Bacillariophyta</taxon>
        <taxon>Coscinodiscophyceae</taxon>
        <taxon>Rhizosoleniophycidae</taxon>
        <taxon>Rhizosoleniales</taxon>
        <taxon>Rhizosoleniaceae</taxon>
        <taxon>Proboscia</taxon>
    </lineage>
</organism>
<dbReference type="PANTHER" id="PTHR31262">
    <property type="entry name" value="RIBULOSE BISPHOSPHATE CARBOXYLASE SMALL CHAIN 1, CHLOROPLASTIC"/>
    <property type="match status" value="1"/>
</dbReference>
<evidence type="ECO:0000259" key="7">
    <source>
        <dbReference type="SMART" id="SM00961"/>
    </source>
</evidence>
<gene>
    <name evidence="5 8" type="primary">rbcS</name>
    <name evidence="6" type="synonym">RBCS</name>
</gene>
<evidence type="ECO:0000256" key="1">
    <source>
        <dbReference type="ARBA" id="ARBA00022531"/>
    </source>
</evidence>
<comment type="similarity">
    <text evidence="5">Belongs to the RuBisCO small chain family.</text>
</comment>
<dbReference type="GO" id="GO:0019253">
    <property type="term" value="P:reductive pentose-phosphate cycle"/>
    <property type="evidence" value="ECO:0007669"/>
    <property type="project" value="UniProtKB-UniRule"/>
</dbReference>
<keyword evidence="5 8" id="KW-0150">Chloroplast</keyword>
<comment type="subcellular location">
    <subcellularLocation>
        <location evidence="5">Plastid</location>
        <location evidence="5">Chloroplast</location>
    </subcellularLocation>
</comment>
<dbReference type="SMART" id="SM00961">
    <property type="entry name" value="RuBisCO_small"/>
    <property type="match status" value="1"/>
</dbReference>
<evidence type="ECO:0000313" key="8">
    <source>
        <dbReference type="EMBL" id="AWT38156.1"/>
    </source>
</evidence>
<evidence type="ECO:0000256" key="5">
    <source>
        <dbReference type="HAMAP-Rule" id="MF_00859"/>
    </source>
</evidence>
<dbReference type="CDD" id="cd03527">
    <property type="entry name" value="RuBisCO_small"/>
    <property type="match status" value="1"/>
</dbReference>
<dbReference type="AlphaFoldDB" id="A0A2U9NM58"/>
<sequence>MVRVTQGCFSFLPDLNDTQIEQMVGYAIDKGWAMNVEWTDDPHPRNSYWDLWGLPLFDVKDPATVLFELNQARKGTTPGYLRINAFDASYGVESCAMSFIAQRPNDEPGFYVERQEGAGRFIKYTIKSYAVQGYQEGNRYPSYCQG</sequence>
<dbReference type="HAMAP" id="MF_00859">
    <property type="entry name" value="RuBisCO_S_bact"/>
    <property type="match status" value="1"/>
</dbReference>